<keyword evidence="1" id="KW-1133">Transmembrane helix</keyword>
<gene>
    <name evidence="2" type="ORF">QUF85_03370</name>
</gene>
<keyword evidence="1" id="KW-0812">Transmembrane</keyword>
<reference evidence="2" key="1">
    <citation type="submission" date="2023-06" db="EMBL/GenBank/DDBJ databases">
        <title>Comparative genomics of Bacillaceae isolates and their secondary metabolite potential.</title>
        <authorList>
            <person name="Song L."/>
            <person name="Nielsen L.J."/>
            <person name="Mohite O."/>
            <person name="Xu X."/>
            <person name="Weber T."/>
            <person name="Kovacs A.T."/>
        </authorList>
    </citation>
    <scope>NUCLEOTIDE SEQUENCE</scope>
    <source>
        <strain evidence="2">G1S1</strain>
    </source>
</reference>
<dbReference type="EMBL" id="JAUCFI010000003">
    <property type="protein sequence ID" value="MDM5282351.1"/>
    <property type="molecule type" value="Genomic_DNA"/>
</dbReference>
<organism evidence="2 3">
    <name type="scientific">Peribacillus frigoritolerans</name>
    <dbReference type="NCBI Taxonomy" id="450367"/>
    <lineage>
        <taxon>Bacteria</taxon>
        <taxon>Bacillati</taxon>
        <taxon>Bacillota</taxon>
        <taxon>Bacilli</taxon>
        <taxon>Bacillales</taxon>
        <taxon>Bacillaceae</taxon>
        <taxon>Peribacillus</taxon>
    </lineage>
</organism>
<comment type="caution">
    <text evidence="2">The sequence shown here is derived from an EMBL/GenBank/DDBJ whole genome shotgun (WGS) entry which is preliminary data.</text>
</comment>
<dbReference type="Proteomes" id="UP001238973">
    <property type="component" value="Unassembled WGS sequence"/>
</dbReference>
<name>A0AAJ1QJ16_9BACI</name>
<evidence type="ECO:0008006" key="4">
    <source>
        <dbReference type="Google" id="ProtNLM"/>
    </source>
</evidence>
<sequence>MNHVSEAQWVAYLADEIPEALKIEYENHLYSCDKCLSVYMEAMEKEETSLDLEGFDIAGPVMDSISRLKGGSVEESWPHRKEKSLRTITRHYLIAAGFTILLMAGGVFQSLTEYVDSVESSSEKKTQSLTEDLIDKTFTWMDTIEKKNKEGFRNE</sequence>
<protein>
    <recommendedName>
        <fullName evidence="4">Zinc-finger domain-containing protein</fullName>
    </recommendedName>
</protein>
<keyword evidence="1" id="KW-0472">Membrane</keyword>
<evidence type="ECO:0000313" key="2">
    <source>
        <dbReference type="EMBL" id="MDM5282351.1"/>
    </source>
</evidence>
<evidence type="ECO:0000313" key="3">
    <source>
        <dbReference type="Proteomes" id="UP001238973"/>
    </source>
</evidence>
<feature type="transmembrane region" description="Helical" evidence="1">
    <location>
        <begin position="91"/>
        <end position="111"/>
    </location>
</feature>
<dbReference type="RefSeq" id="WP_251542392.1">
    <property type="nucleotide sequence ID" value="NZ_CP143575.1"/>
</dbReference>
<evidence type="ECO:0000256" key="1">
    <source>
        <dbReference type="SAM" id="Phobius"/>
    </source>
</evidence>
<proteinExistence type="predicted"/>
<dbReference type="AlphaFoldDB" id="A0AAJ1QJ16"/>
<accession>A0AAJ1QJ16</accession>